<keyword evidence="1" id="KW-0812">Transmembrane</keyword>
<evidence type="ECO:0000313" key="4">
    <source>
        <dbReference type="Proteomes" id="UP000238937"/>
    </source>
</evidence>
<comment type="caution">
    <text evidence="3">The sequence shown here is derived from an EMBL/GenBank/DDBJ whole genome shotgun (WGS) entry which is preliminary data.</text>
</comment>
<sequence>MTDFKKLLKQYWQLFLLGTIALVLITIVSAMSGDGRQPGSSYSIAANGYSEWYSMMSERGTKIQRWQRSFPQLTRDPQYQAETTLLQVNPQLERLQLSDLQQKWIGGGNTLVILGVTAPAWEIPFRSDLESSQGNVRIETTRRFRADLATIGLPKDAFGEATLKDRAGSVVYGFRIGKGSLYIATTSYLAANAYQDFRPNYELLAELVTKEQGRVLVDEYIHGYVDRKPKSATNPQQDGTESIESETEGDALEYLAGTPLIVVFINILLGILILVWQQNRRFGKVIIPKLPEIDNSEAYIQALGGVLRQANSSEFVVQNIGRAERLAWQQKLGLGKERLVEPQTLITAWETQTKLPTEDLRFVLQLTTTARRLTPAELTSWLTKVRTIDRQLRL</sequence>
<dbReference type="InterPro" id="IPR025646">
    <property type="entry name" value="DUF4350"/>
</dbReference>
<name>A0A2T1FV18_9CYAN</name>
<dbReference type="Proteomes" id="UP000238937">
    <property type="component" value="Unassembled WGS sequence"/>
</dbReference>
<dbReference type="AlphaFoldDB" id="A0A2T1FV18"/>
<proteinExistence type="predicted"/>
<evidence type="ECO:0000256" key="1">
    <source>
        <dbReference type="SAM" id="Phobius"/>
    </source>
</evidence>
<reference evidence="3 4" key="1">
    <citation type="submission" date="2018-03" db="EMBL/GenBank/DDBJ databases">
        <title>The ancient ancestry and fast evolution of plastids.</title>
        <authorList>
            <person name="Moore K.R."/>
            <person name="Magnabosco C."/>
            <person name="Momper L."/>
            <person name="Gold D.A."/>
            <person name="Bosak T."/>
            <person name="Fournier G.P."/>
        </authorList>
    </citation>
    <scope>NUCLEOTIDE SEQUENCE [LARGE SCALE GENOMIC DNA]</scope>
    <source>
        <strain evidence="3 4">CCALA 037</strain>
    </source>
</reference>
<dbReference type="EMBL" id="PVWO01000435">
    <property type="protein sequence ID" value="PSB48837.1"/>
    <property type="molecule type" value="Genomic_DNA"/>
</dbReference>
<feature type="domain" description="DUF4350" evidence="2">
    <location>
        <begin position="41"/>
        <end position="208"/>
    </location>
</feature>
<evidence type="ECO:0000313" key="3">
    <source>
        <dbReference type="EMBL" id="PSB48837.1"/>
    </source>
</evidence>
<keyword evidence="4" id="KW-1185">Reference proteome</keyword>
<accession>A0A2T1FV18</accession>
<dbReference type="RefSeq" id="WP_106310724.1">
    <property type="nucleotide sequence ID" value="NZ_PVWO01000435.1"/>
</dbReference>
<evidence type="ECO:0000259" key="2">
    <source>
        <dbReference type="Pfam" id="PF14258"/>
    </source>
</evidence>
<organism evidence="3 4">
    <name type="scientific">Chamaesiphon polymorphus CCALA 037</name>
    <dbReference type="NCBI Taxonomy" id="2107692"/>
    <lineage>
        <taxon>Bacteria</taxon>
        <taxon>Bacillati</taxon>
        <taxon>Cyanobacteriota</taxon>
        <taxon>Cyanophyceae</taxon>
        <taxon>Gomontiellales</taxon>
        <taxon>Chamaesiphonaceae</taxon>
        <taxon>Chamaesiphon</taxon>
    </lineage>
</organism>
<feature type="transmembrane region" description="Helical" evidence="1">
    <location>
        <begin position="254"/>
        <end position="276"/>
    </location>
</feature>
<gene>
    <name evidence="3" type="ORF">C7B77_23685</name>
</gene>
<dbReference type="Pfam" id="PF14258">
    <property type="entry name" value="DUF4350"/>
    <property type="match status" value="1"/>
</dbReference>
<dbReference type="OrthoDB" id="478871at2"/>
<keyword evidence="1" id="KW-1133">Transmembrane helix</keyword>
<protein>
    <submittedName>
        <fullName evidence="3">DUF4350 domain-containing protein</fullName>
    </submittedName>
</protein>
<keyword evidence="1" id="KW-0472">Membrane</keyword>